<dbReference type="AlphaFoldDB" id="A0A196SM13"/>
<dbReference type="InterPro" id="IPR018200">
    <property type="entry name" value="USP_CS"/>
</dbReference>
<dbReference type="Pfam" id="PF00443">
    <property type="entry name" value="UCH"/>
    <property type="match status" value="1"/>
</dbReference>
<dbReference type="GO" id="GO:0016579">
    <property type="term" value="P:protein deubiquitination"/>
    <property type="evidence" value="ECO:0007669"/>
    <property type="project" value="InterPro"/>
</dbReference>
<sequence>VQVRKGISVQAMQELLAQIDPLHLPPSFYAIQSSNTKCATSDWVNGMLTEGKNLICRVLPPLPTNVIQLPAALSNEEEEEKVPSALHCFALHVLQKGKLKKLPRLVFVATDRMTVGQFLAQVRSLYPEVEDVSLQDAKKTHAVHLLVLEEAVLLSTLITEDLTQLAVTIAPSVKVVRQTTPLAPSDLGAFSFHPSVAALLAGLLALSRESRHQSHFIDPSLAQDAPLPSSTLTLDQCLQQYFHQEVLDLREGYRCERCHQVVDVMRETVMEHVPSVMILHLMRFSYDQYTPVKLFEEVKYPVHGLDLSKYFRLPSGSVLYDLIGVVNHFGSTGSGHYTAYINHCSRPESDTCEWYCYNDNLVTSLTESQLEDNRDAYILFYQLRTSDHGV</sequence>
<dbReference type="InterPro" id="IPR001394">
    <property type="entry name" value="Peptidase_C19_UCH"/>
</dbReference>
<dbReference type="GO" id="GO:0006508">
    <property type="term" value="P:proteolysis"/>
    <property type="evidence" value="ECO:0007669"/>
    <property type="project" value="UniProtKB-KW"/>
</dbReference>
<proteinExistence type="inferred from homology"/>
<dbReference type="GO" id="GO:0004843">
    <property type="term" value="F:cysteine-type deubiquitinase activity"/>
    <property type="evidence" value="ECO:0007669"/>
    <property type="project" value="UniProtKB-EC"/>
</dbReference>
<keyword evidence="5" id="KW-0833">Ubl conjugation pathway</keyword>
<evidence type="ECO:0000256" key="2">
    <source>
        <dbReference type="ARBA" id="ARBA00009085"/>
    </source>
</evidence>
<keyword evidence="4 9" id="KW-0645">Protease</keyword>
<dbReference type="PROSITE" id="PS00973">
    <property type="entry name" value="USP_2"/>
    <property type="match status" value="1"/>
</dbReference>
<evidence type="ECO:0000259" key="8">
    <source>
        <dbReference type="PROSITE" id="PS50235"/>
    </source>
</evidence>
<evidence type="ECO:0000256" key="5">
    <source>
        <dbReference type="ARBA" id="ARBA00022786"/>
    </source>
</evidence>
<keyword evidence="10" id="KW-1185">Reference proteome</keyword>
<comment type="catalytic activity">
    <reaction evidence="1">
        <text>Thiol-dependent hydrolysis of ester, thioester, amide, peptide and isopeptide bonds formed by the C-terminal Gly of ubiquitin (a 76-residue protein attached to proteins as an intracellular targeting signal).</text>
        <dbReference type="EC" id="3.4.19.12"/>
    </reaction>
</comment>
<accession>A0A196SM13</accession>
<protein>
    <recommendedName>
        <fullName evidence="3">ubiquitinyl hydrolase 1</fullName>
        <ecNumber evidence="3">3.4.19.12</ecNumber>
    </recommendedName>
</protein>
<dbReference type="OrthoDB" id="292964at2759"/>
<feature type="non-terminal residue" evidence="9">
    <location>
        <position position="1"/>
    </location>
</feature>
<keyword evidence="6" id="KW-0378">Hydrolase</keyword>
<dbReference type="PANTHER" id="PTHR21646">
    <property type="entry name" value="UBIQUITIN CARBOXYL-TERMINAL HYDROLASE"/>
    <property type="match status" value="1"/>
</dbReference>
<evidence type="ECO:0000256" key="1">
    <source>
        <dbReference type="ARBA" id="ARBA00000707"/>
    </source>
</evidence>
<keyword evidence="7" id="KW-0788">Thiol protease</keyword>
<gene>
    <name evidence="9" type="ORF">AV274_1388</name>
</gene>
<dbReference type="SUPFAM" id="SSF54001">
    <property type="entry name" value="Cysteine proteinases"/>
    <property type="match status" value="1"/>
</dbReference>
<evidence type="ECO:0000256" key="3">
    <source>
        <dbReference type="ARBA" id="ARBA00012759"/>
    </source>
</evidence>
<dbReference type="EMBL" id="LXWW01000054">
    <property type="protein sequence ID" value="OAO16944.1"/>
    <property type="molecule type" value="Genomic_DNA"/>
</dbReference>
<evidence type="ECO:0000313" key="9">
    <source>
        <dbReference type="EMBL" id="OAO16944.1"/>
    </source>
</evidence>
<reference evidence="9 10" key="1">
    <citation type="submission" date="2016-05" db="EMBL/GenBank/DDBJ databases">
        <title>Nuclear genome of Blastocystis sp. subtype 1 NandII.</title>
        <authorList>
            <person name="Gentekaki E."/>
            <person name="Curtis B."/>
            <person name="Stairs C."/>
            <person name="Eme L."/>
            <person name="Herman E."/>
            <person name="Klimes V."/>
            <person name="Arias M.C."/>
            <person name="Elias M."/>
            <person name="Hilliou F."/>
            <person name="Klute M."/>
            <person name="Malik S.-B."/>
            <person name="Pightling A."/>
            <person name="Rachubinski R."/>
            <person name="Salas D."/>
            <person name="Schlacht A."/>
            <person name="Suga H."/>
            <person name="Archibald J."/>
            <person name="Ball S.G."/>
            <person name="Clark G."/>
            <person name="Dacks J."/>
            <person name="Van Der Giezen M."/>
            <person name="Tsaousis A."/>
            <person name="Roger A."/>
        </authorList>
    </citation>
    <scope>NUCLEOTIDE SEQUENCE [LARGE SCALE GENOMIC DNA]</scope>
    <source>
        <strain evidence="10">ATCC 50177 / NandII</strain>
    </source>
</reference>
<feature type="domain" description="USP" evidence="8">
    <location>
        <begin position="1"/>
        <end position="384"/>
    </location>
</feature>
<evidence type="ECO:0000313" key="10">
    <source>
        <dbReference type="Proteomes" id="UP000078348"/>
    </source>
</evidence>
<dbReference type="InterPro" id="IPR038765">
    <property type="entry name" value="Papain-like_cys_pep_sf"/>
</dbReference>
<comment type="similarity">
    <text evidence="2">Belongs to the peptidase C19 family.</text>
</comment>
<dbReference type="PROSITE" id="PS50235">
    <property type="entry name" value="USP_3"/>
    <property type="match status" value="1"/>
</dbReference>
<evidence type="ECO:0000256" key="6">
    <source>
        <dbReference type="ARBA" id="ARBA00022801"/>
    </source>
</evidence>
<comment type="caution">
    <text evidence="9">The sequence shown here is derived from an EMBL/GenBank/DDBJ whole genome shotgun (WGS) entry which is preliminary data.</text>
</comment>
<dbReference type="STRING" id="478820.A0A196SM13"/>
<evidence type="ECO:0000256" key="4">
    <source>
        <dbReference type="ARBA" id="ARBA00022670"/>
    </source>
</evidence>
<name>A0A196SM13_BLAHN</name>
<evidence type="ECO:0000256" key="7">
    <source>
        <dbReference type="ARBA" id="ARBA00022807"/>
    </source>
</evidence>
<dbReference type="InterPro" id="IPR028889">
    <property type="entry name" value="USP"/>
</dbReference>
<dbReference type="PANTHER" id="PTHR21646:SF24">
    <property type="entry name" value="UBIQUITIN CARBOXYL-TERMINAL HYDROLASE"/>
    <property type="match status" value="1"/>
</dbReference>
<dbReference type="EC" id="3.4.19.12" evidence="3"/>
<dbReference type="Proteomes" id="UP000078348">
    <property type="component" value="Unassembled WGS sequence"/>
</dbReference>
<organism evidence="9 10">
    <name type="scientific">Blastocystis sp. subtype 1 (strain ATCC 50177 / NandII)</name>
    <dbReference type="NCBI Taxonomy" id="478820"/>
    <lineage>
        <taxon>Eukaryota</taxon>
        <taxon>Sar</taxon>
        <taxon>Stramenopiles</taxon>
        <taxon>Bigyra</taxon>
        <taxon>Opalozoa</taxon>
        <taxon>Opalinata</taxon>
        <taxon>Blastocystidae</taxon>
        <taxon>Blastocystis</taxon>
    </lineage>
</organism>
<dbReference type="Gene3D" id="3.90.70.10">
    <property type="entry name" value="Cysteine proteinases"/>
    <property type="match status" value="1"/>
</dbReference>
<dbReference type="InterPro" id="IPR050185">
    <property type="entry name" value="Ub_carboxyl-term_hydrolase"/>
</dbReference>